<dbReference type="InterPro" id="IPR036249">
    <property type="entry name" value="Thioredoxin-like_sf"/>
</dbReference>
<accession>A0A9E7ZTW8</accession>
<feature type="signal peptide" evidence="1">
    <location>
        <begin position="1"/>
        <end position="24"/>
    </location>
</feature>
<feature type="chain" id="PRO_5039635513" evidence="1">
    <location>
        <begin position="25"/>
        <end position="255"/>
    </location>
</feature>
<evidence type="ECO:0000313" key="2">
    <source>
        <dbReference type="EMBL" id="UZF86272.1"/>
    </source>
</evidence>
<dbReference type="InterPro" id="IPR010634">
    <property type="entry name" value="DUF1223"/>
</dbReference>
<gene>
    <name evidence="2" type="ORF">NWE54_21170</name>
</gene>
<dbReference type="AlphaFoldDB" id="A0A9E7ZTW8"/>
<evidence type="ECO:0000256" key="1">
    <source>
        <dbReference type="SAM" id="SignalP"/>
    </source>
</evidence>
<dbReference type="PANTHER" id="PTHR36057:SF1">
    <property type="entry name" value="LIPOPROTEIN LIPID ATTACHMENT SITE-LIKE PROTEIN, PUTATIVE (DUF1223)-RELATED"/>
    <property type="match status" value="1"/>
</dbReference>
<dbReference type="SUPFAM" id="SSF52833">
    <property type="entry name" value="Thioredoxin-like"/>
    <property type="match status" value="1"/>
</dbReference>
<organism evidence="2">
    <name type="scientific">Bosea sp. NBC_00436</name>
    <dbReference type="NCBI Taxonomy" id="2969620"/>
    <lineage>
        <taxon>Bacteria</taxon>
        <taxon>Pseudomonadati</taxon>
        <taxon>Pseudomonadota</taxon>
        <taxon>Alphaproteobacteria</taxon>
        <taxon>Hyphomicrobiales</taxon>
        <taxon>Boseaceae</taxon>
        <taxon>Bosea</taxon>
    </lineage>
</organism>
<dbReference type="Pfam" id="PF06764">
    <property type="entry name" value="DUF1223"/>
    <property type="match status" value="1"/>
</dbReference>
<sequence>MSSRPRLLAATVAVLALGTAAAQAQTPAKPPKAVIELFTSQGCSSCPPADALVVELAKDPSLIALTLPVTYWDYLGWKDTLGKDSFAKRQKSYAKARGDGQVYTPQVVVNGASHAIGSERAEIEKAVNQVAATGFTARIALKEENGSLQINVAPANGESETTAGIWVLPTTRQAAVPVTRGENQGRTLSYANVVRGMVRVGDWTGKEMTVNAPLSATQAPEADGYVVVVQAEWLGKHGLMMPGAILGAARGLPQR</sequence>
<dbReference type="PANTHER" id="PTHR36057">
    <property type="match status" value="1"/>
</dbReference>
<name>A0A9E7ZTW8_9HYPH</name>
<keyword evidence="1" id="KW-0732">Signal</keyword>
<protein>
    <submittedName>
        <fullName evidence="2">DUF1223 domain-containing protein</fullName>
    </submittedName>
</protein>
<proteinExistence type="predicted"/>
<dbReference type="EMBL" id="CP102774">
    <property type="protein sequence ID" value="UZF86272.1"/>
    <property type="molecule type" value="Genomic_DNA"/>
</dbReference>
<reference evidence="2" key="1">
    <citation type="submission" date="2022-08" db="EMBL/GenBank/DDBJ databases">
        <title>Complete Genome Sequences of 2 Bosea sp. soil isolates.</title>
        <authorList>
            <person name="Alvarez Arevalo M."/>
            <person name="Sterndorff E.B."/>
            <person name="Faurdal D."/>
            <person name="Joergensen T.S."/>
            <person name="Weber T."/>
        </authorList>
    </citation>
    <scope>NUCLEOTIDE SEQUENCE</scope>
    <source>
        <strain evidence="2">NBC_00436</strain>
    </source>
</reference>